<dbReference type="Pfam" id="PF00152">
    <property type="entry name" value="tRNA-synt_2"/>
    <property type="match status" value="1"/>
</dbReference>
<organism evidence="5 6">
    <name type="scientific">Macrostomum lignano</name>
    <dbReference type="NCBI Taxonomy" id="282301"/>
    <lineage>
        <taxon>Eukaryota</taxon>
        <taxon>Metazoa</taxon>
        <taxon>Spiralia</taxon>
        <taxon>Lophotrochozoa</taxon>
        <taxon>Platyhelminthes</taxon>
        <taxon>Rhabditophora</taxon>
        <taxon>Macrostomorpha</taxon>
        <taxon>Macrostomida</taxon>
        <taxon>Macrostomidae</taxon>
        <taxon>Macrostomum</taxon>
    </lineage>
</organism>
<evidence type="ECO:0000259" key="4">
    <source>
        <dbReference type="Pfam" id="PF00152"/>
    </source>
</evidence>
<dbReference type="PANTHER" id="PTHR42918:SF12">
    <property type="entry name" value="LYSINE--TRNA LIGASE"/>
    <property type="match status" value="1"/>
</dbReference>
<keyword evidence="5" id="KW-1185">Reference proteome</keyword>
<evidence type="ECO:0000313" key="6">
    <source>
        <dbReference type="WBParaSite" id="maker-unitig_38434-snap-gene-0.2-mRNA-1"/>
    </source>
</evidence>
<dbReference type="Gene3D" id="3.30.930.10">
    <property type="entry name" value="Bira Bifunctional Protein, Domain 2"/>
    <property type="match status" value="2"/>
</dbReference>
<dbReference type="GO" id="GO:0005524">
    <property type="term" value="F:ATP binding"/>
    <property type="evidence" value="ECO:0007669"/>
    <property type="project" value="InterPro"/>
</dbReference>
<dbReference type="GO" id="GO:0005829">
    <property type="term" value="C:cytosol"/>
    <property type="evidence" value="ECO:0007669"/>
    <property type="project" value="TreeGrafter"/>
</dbReference>
<name>A0A1I8FK91_9PLAT</name>
<dbReference type="Proteomes" id="UP000095280">
    <property type="component" value="Unplaced"/>
</dbReference>
<dbReference type="AlphaFoldDB" id="A0A1I8FK91"/>
<sequence>MTHNPEFTMCEFYMAYADYNDLMAITEQLLSGLVKELTGSHKIVYHAEEGVEGMEWSGLHAAVPSVGSVRRAGQTAWGVALPPPDTLGTEEARMPAAQDSAPPVGQTGWRDFLETECINPTFLINHPQICNAYTELNDPIVQRQLFEAQALAKAQGDEEAMFVDETFLAH</sequence>
<dbReference type="GO" id="GO:0000049">
    <property type="term" value="F:tRNA binding"/>
    <property type="evidence" value="ECO:0007669"/>
    <property type="project" value="TreeGrafter"/>
</dbReference>
<reference evidence="6" key="1">
    <citation type="submission" date="2016-11" db="UniProtKB">
        <authorList>
            <consortium name="WormBaseParasite"/>
        </authorList>
    </citation>
    <scope>IDENTIFICATION</scope>
</reference>
<dbReference type="WBParaSite" id="maker-unitig_38434-snap-gene-0.2-mRNA-1">
    <property type="protein sequence ID" value="maker-unitig_38434-snap-gene-0.2-mRNA-1"/>
    <property type="gene ID" value="maker-unitig_38434-snap-gene-0.2"/>
</dbReference>
<dbReference type="InterPro" id="IPR004364">
    <property type="entry name" value="Aa-tRNA-synt_II"/>
</dbReference>
<keyword evidence="2" id="KW-0547">Nucleotide-binding</keyword>
<protein>
    <submittedName>
        <fullName evidence="6">tRNA-synt_2 domain-containing protein</fullName>
    </submittedName>
</protein>
<evidence type="ECO:0000256" key="3">
    <source>
        <dbReference type="ARBA" id="ARBA00022840"/>
    </source>
</evidence>
<dbReference type="GO" id="GO:0006430">
    <property type="term" value="P:lysyl-tRNA aminoacylation"/>
    <property type="evidence" value="ECO:0007669"/>
    <property type="project" value="TreeGrafter"/>
</dbReference>
<dbReference type="SUPFAM" id="SSF55681">
    <property type="entry name" value="Class II aaRS and biotin synthetases"/>
    <property type="match status" value="1"/>
</dbReference>
<proteinExistence type="predicted"/>
<dbReference type="PANTHER" id="PTHR42918">
    <property type="entry name" value="LYSYL-TRNA SYNTHETASE"/>
    <property type="match status" value="1"/>
</dbReference>
<evidence type="ECO:0000256" key="2">
    <source>
        <dbReference type="ARBA" id="ARBA00022741"/>
    </source>
</evidence>
<keyword evidence="3" id="KW-0067">ATP-binding</keyword>
<dbReference type="InterPro" id="IPR045864">
    <property type="entry name" value="aa-tRNA-synth_II/BPL/LPL"/>
</dbReference>
<keyword evidence="1" id="KW-0436">Ligase</keyword>
<dbReference type="GO" id="GO:0004824">
    <property type="term" value="F:lysine-tRNA ligase activity"/>
    <property type="evidence" value="ECO:0007669"/>
    <property type="project" value="TreeGrafter"/>
</dbReference>
<accession>A0A1I8FK91</accession>
<evidence type="ECO:0000313" key="5">
    <source>
        <dbReference type="Proteomes" id="UP000095280"/>
    </source>
</evidence>
<feature type="domain" description="Aminoacyl-tRNA synthetase class II (D/K/N)" evidence="4">
    <location>
        <begin position="2"/>
        <end position="127"/>
    </location>
</feature>
<evidence type="ECO:0000256" key="1">
    <source>
        <dbReference type="ARBA" id="ARBA00022598"/>
    </source>
</evidence>